<dbReference type="SUPFAM" id="SSF55874">
    <property type="entry name" value="ATPase domain of HSP90 chaperone/DNA topoisomerase II/histidine kinase"/>
    <property type="match status" value="1"/>
</dbReference>
<evidence type="ECO:0000313" key="15">
    <source>
        <dbReference type="EMBL" id="ABV84786.1"/>
    </source>
</evidence>
<evidence type="ECO:0000313" key="16">
    <source>
        <dbReference type="Proteomes" id="UP000001311"/>
    </source>
</evidence>
<dbReference type="HOGENOM" id="CLU_000445_89_27_5"/>
<keyword evidence="10 13" id="KW-1133">Transmembrane helix</keyword>
<evidence type="ECO:0000256" key="12">
    <source>
        <dbReference type="ARBA" id="ARBA00023136"/>
    </source>
</evidence>
<dbReference type="PROSITE" id="PS50109">
    <property type="entry name" value="HIS_KIN"/>
    <property type="match status" value="1"/>
</dbReference>
<reference evidence="15 16" key="1">
    <citation type="journal article" date="2007" name="Genome Res.">
        <title>Lateral gene transfer between obligate intracellular bacteria: evidence from the Rickettsia massiliae genome.</title>
        <authorList>
            <person name="Blanc G."/>
            <person name="Ogata H."/>
            <person name="Robert C."/>
            <person name="Audic S."/>
            <person name="Claverie J.-M."/>
            <person name="Raoult D."/>
        </authorList>
    </citation>
    <scope>NUCLEOTIDE SEQUENCE [LARGE SCALE GENOMIC DNA]</scope>
    <source>
        <strain evidence="16">Mtu5</strain>
    </source>
</reference>
<keyword evidence="7" id="KW-0808">Transferase</keyword>
<dbReference type="SMART" id="SM00388">
    <property type="entry name" value="HisKA"/>
    <property type="match status" value="1"/>
</dbReference>
<dbReference type="PANTHER" id="PTHR44936">
    <property type="entry name" value="SENSOR PROTEIN CREC"/>
    <property type="match status" value="1"/>
</dbReference>
<evidence type="ECO:0000256" key="11">
    <source>
        <dbReference type="ARBA" id="ARBA00023012"/>
    </source>
</evidence>
<dbReference type="KEGG" id="rms:RMA_0607"/>
<evidence type="ECO:0000256" key="7">
    <source>
        <dbReference type="ARBA" id="ARBA00022679"/>
    </source>
</evidence>
<dbReference type="SMART" id="SM00387">
    <property type="entry name" value="HATPase_c"/>
    <property type="match status" value="1"/>
</dbReference>
<evidence type="ECO:0000256" key="6">
    <source>
        <dbReference type="ARBA" id="ARBA00022553"/>
    </source>
</evidence>
<evidence type="ECO:0000256" key="1">
    <source>
        <dbReference type="ARBA" id="ARBA00000085"/>
    </source>
</evidence>
<keyword evidence="9" id="KW-0418">Kinase</keyword>
<dbReference type="InterPro" id="IPR003594">
    <property type="entry name" value="HATPase_dom"/>
</dbReference>
<feature type="transmembrane region" description="Helical" evidence="13">
    <location>
        <begin position="196"/>
        <end position="217"/>
    </location>
</feature>
<dbReference type="EMBL" id="CP000683">
    <property type="protein sequence ID" value="ABV84786.1"/>
    <property type="molecule type" value="Genomic_DNA"/>
</dbReference>
<comment type="catalytic activity">
    <reaction evidence="1">
        <text>ATP + protein L-histidine = ADP + protein N-phospho-L-histidine.</text>
        <dbReference type="EC" id="2.7.13.3"/>
    </reaction>
</comment>
<keyword evidence="4" id="KW-1003">Cell membrane</keyword>
<evidence type="ECO:0000256" key="9">
    <source>
        <dbReference type="ARBA" id="ARBA00022777"/>
    </source>
</evidence>
<dbReference type="Proteomes" id="UP000001311">
    <property type="component" value="Chromosome"/>
</dbReference>
<keyword evidence="16" id="KW-1185">Reference proteome</keyword>
<evidence type="ECO:0000256" key="5">
    <source>
        <dbReference type="ARBA" id="ARBA00022519"/>
    </source>
</evidence>
<dbReference type="InterPro" id="IPR036890">
    <property type="entry name" value="HATPase_C_sf"/>
</dbReference>
<dbReference type="PANTHER" id="PTHR44936:SF5">
    <property type="entry name" value="SENSOR HISTIDINE KINASE ENVZ"/>
    <property type="match status" value="1"/>
</dbReference>
<accession>A8F1K0</accession>
<dbReference type="SUPFAM" id="SSF47384">
    <property type="entry name" value="Homodimeric domain of signal transducing histidine kinase"/>
    <property type="match status" value="1"/>
</dbReference>
<keyword evidence="8 13" id="KW-0812">Transmembrane</keyword>
<dbReference type="InterPro" id="IPR050980">
    <property type="entry name" value="2C_sensor_his_kinase"/>
</dbReference>
<protein>
    <recommendedName>
        <fullName evidence="3">histidine kinase</fullName>
        <ecNumber evidence="3">2.7.13.3</ecNumber>
    </recommendedName>
</protein>
<dbReference type="CDD" id="cd00082">
    <property type="entry name" value="HisKA"/>
    <property type="match status" value="1"/>
</dbReference>
<dbReference type="Pfam" id="PF02518">
    <property type="entry name" value="HATPase_c"/>
    <property type="match status" value="1"/>
</dbReference>
<evidence type="ECO:0000256" key="2">
    <source>
        <dbReference type="ARBA" id="ARBA00004429"/>
    </source>
</evidence>
<dbReference type="Pfam" id="PF00512">
    <property type="entry name" value="HisKA"/>
    <property type="match status" value="1"/>
</dbReference>
<dbReference type="AlphaFoldDB" id="A8F1K0"/>
<gene>
    <name evidence="15" type="primary">envZ</name>
    <name evidence="15" type="ordered locus">RMA_0607</name>
</gene>
<evidence type="ECO:0000256" key="4">
    <source>
        <dbReference type="ARBA" id="ARBA00022475"/>
    </source>
</evidence>
<proteinExistence type="predicted"/>
<dbReference type="InterPro" id="IPR022437">
    <property type="entry name" value="RPE3"/>
</dbReference>
<dbReference type="PRINTS" id="PR00344">
    <property type="entry name" value="BCTRLSENSOR"/>
</dbReference>
<evidence type="ECO:0000256" key="8">
    <source>
        <dbReference type="ARBA" id="ARBA00022692"/>
    </source>
</evidence>
<feature type="transmembrane region" description="Helical" evidence="13">
    <location>
        <begin position="58"/>
        <end position="82"/>
    </location>
</feature>
<name>A8F1K0_RICM5</name>
<evidence type="ECO:0000256" key="10">
    <source>
        <dbReference type="ARBA" id="ARBA00022989"/>
    </source>
</evidence>
<dbReference type="Gene3D" id="3.30.565.10">
    <property type="entry name" value="Histidine kinase-like ATPase, C-terminal domain"/>
    <property type="match status" value="1"/>
</dbReference>
<dbReference type="GO" id="GO:0000155">
    <property type="term" value="F:phosphorelay sensor kinase activity"/>
    <property type="evidence" value="ECO:0007669"/>
    <property type="project" value="InterPro"/>
</dbReference>
<dbReference type="GO" id="GO:0005886">
    <property type="term" value="C:plasma membrane"/>
    <property type="evidence" value="ECO:0007669"/>
    <property type="project" value="UniProtKB-SubCell"/>
</dbReference>
<keyword evidence="11" id="KW-0902">Two-component regulatory system</keyword>
<sequence length="480" mass="55323">MRAMHFISKLLPHISKSFRQDEFKSAPAQRIKKIREHRRILKNSLVSSSLKYALPKTLFVRFMFIIIIPILIGQIVAIFLFYDRHWYNVSYYTSTIIINEIESLIKEHRNNSREITHLSENYLNLSYQFQLNKKLSIKQPKLGEPLTIFKNILATKIHEKNIVKLNKENKIEVFLELKDGVLYITFPAKLLLNPTVYIFVLWIISLTVILLSVSIIFSKNQIKSILTLADSMDKFGRGVLKGKNFKPSGALEIRKAGLAFLKMKARIEKQITKKTTMLAMISHDLRTPLTRMKLQLELMEESEESKGLKQDILTMQQMINSYLDFAKGESTEEFEDILLLPWMERFFNKWSHVNIEFIKSTNLDKLEVRIKPNSFERALSNLIGNAIKYGTKIKISSKDNSSTVAIIIEDNGPGIDDTETHLVFKPFYRSDKARQLDNASNVGLGLAITKEIINDHKGSIYLEDSKDLGGLSVRIEIPKI</sequence>
<dbReference type="EC" id="2.7.13.3" evidence="3"/>
<keyword evidence="12 13" id="KW-0472">Membrane</keyword>
<dbReference type="Gene3D" id="1.10.287.130">
    <property type="match status" value="1"/>
</dbReference>
<evidence type="ECO:0000256" key="3">
    <source>
        <dbReference type="ARBA" id="ARBA00012438"/>
    </source>
</evidence>
<comment type="subcellular location">
    <subcellularLocation>
        <location evidence="2">Cell inner membrane</location>
        <topology evidence="2">Multi-pass membrane protein</topology>
    </subcellularLocation>
</comment>
<dbReference type="InterPro" id="IPR004358">
    <property type="entry name" value="Sig_transdc_His_kin-like_C"/>
</dbReference>
<keyword evidence="6" id="KW-0597">Phosphoprotein</keyword>
<keyword evidence="5" id="KW-0997">Cell inner membrane</keyword>
<dbReference type="NCBIfam" id="TIGR03775">
    <property type="entry name" value="RPE3"/>
    <property type="match status" value="1"/>
</dbReference>
<organism evidence="15 16">
    <name type="scientific">Rickettsia massiliae (strain Mtu5)</name>
    <dbReference type="NCBI Taxonomy" id="416276"/>
    <lineage>
        <taxon>Bacteria</taxon>
        <taxon>Pseudomonadati</taxon>
        <taxon>Pseudomonadota</taxon>
        <taxon>Alphaproteobacteria</taxon>
        <taxon>Rickettsiales</taxon>
        <taxon>Rickettsiaceae</taxon>
        <taxon>Rickettsieae</taxon>
        <taxon>Rickettsia</taxon>
        <taxon>spotted fever group</taxon>
    </lineage>
</organism>
<dbReference type="InterPro" id="IPR005467">
    <property type="entry name" value="His_kinase_dom"/>
</dbReference>
<feature type="domain" description="Histidine kinase" evidence="14">
    <location>
        <begin position="280"/>
        <end position="480"/>
    </location>
</feature>
<evidence type="ECO:0000256" key="13">
    <source>
        <dbReference type="SAM" id="Phobius"/>
    </source>
</evidence>
<evidence type="ECO:0000259" key="14">
    <source>
        <dbReference type="PROSITE" id="PS50109"/>
    </source>
</evidence>
<dbReference type="InterPro" id="IPR003661">
    <property type="entry name" value="HisK_dim/P_dom"/>
</dbReference>
<dbReference type="InterPro" id="IPR036097">
    <property type="entry name" value="HisK_dim/P_sf"/>
</dbReference>